<dbReference type="InterPro" id="IPR022496">
    <property type="entry name" value="T6A_TsaB"/>
</dbReference>
<protein>
    <submittedName>
        <fullName evidence="2">tRNA threonylcarbamoyladenosine biosynthesis protein TsaB</fullName>
    </submittedName>
</protein>
<dbReference type="PANTHER" id="PTHR11735">
    <property type="entry name" value="TRNA N6-ADENOSINE THREONYLCARBAMOYLTRANSFERASE"/>
    <property type="match status" value="1"/>
</dbReference>
<sequence length="230" mass="25026">MKVLAIESSSRTAGVALVDDNGIVGEYSINYLKHSVILMPMIDELLKRCGVSIRDITHIAVSEGPGSFTGLRIGAATAKGLAHALNIPVVGVSSLLSLAYNVSEFDGLICPILDALNGQVYGMLVRGKDFEVIEKQDVYSIEEISKIVENYSDKVLFVGEGVNVYKDSIYEILGDRVLFAKDKDNMARASSLGEIAVLKIKKNEIINFFDFKPVYIRKSAAEIRFGGEGS</sequence>
<dbReference type="Pfam" id="PF00814">
    <property type="entry name" value="TsaD"/>
    <property type="match status" value="1"/>
</dbReference>
<dbReference type="InterPro" id="IPR043129">
    <property type="entry name" value="ATPase_NBD"/>
</dbReference>
<proteinExistence type="predicted"/>
<feature type="domain" description="Gcp-like" evidence="1">
    <location>
        <begin position="33"/>
        <end position="224"/>
    </location>
</feature>
<evidence type="ECO:0000259" key="1">
    <source>
        <dbReference type="Pfam" id="PF00814"/>
    </source>
</evidence>
<dbReference type="Gene3D" id="3.30.420.40">
    <property type="match status" value="2"/>
</dbReference>
<dbReference type="AlphaFoldDB" id="A0A4R2KBU7"/>
<dbReference type="GO" id="GO:0005829">
    <property type="term" value="C:cytosol"/>
    <property type="evidence" value="ECO:0007669"/>
    <property type="project" value="TreeGrafter"/>
</dbReference>
<organism evidence="2 3">
    <name type="scientific">Caldanaerobacter subterraneus</name>
    <dbReference type="NCBI Taxonomy" id="911092"/>
    <lineage>
        <taxon>Bacteria</taxon>
        <taxon>Bacillati</taxon>
        <taxon>Bacillota</taxon>
        <taxon>Clostridia</taxon>
        <taxon>Thermoanaerobacterales</taxon>
        <taxon>Thermoanaerobacteraceae</taxon>
        <taxon>Caldanaerobacter</taxon>
    </lineage>
</organism>
<dbReference type="SUPFAM" id="SSF53067">
    <property type="entry name" value="Actin-like ATPase domain"/>
    <property type="match status" value="2"/>
</dbReference>
<dbReference type="PANTHER" id="PTHR11735:SF11">
    <property type="entry name" value="TRNA THREONYLCARBAMOYLADENOSINE BIOSYNTHESIS PROTEIN TSAB"/>
    <property type="match status" value="1"/>
</dbReference>
<gene>
    <name evidence="2" type="ORF">EV203_10651</name>
</gene>
<reference evidence="2 3" key="1">
    <citation type="submission" date="2019-03" db="EMBL/GenBank/DDBJ databases">
        <title>Genomic Encyclopedia of Type Strains, Phase IV (KMG-IV): sequencing the most valuable type-strain genomes for metagenomic binning, comparative biology and taxonomic classification.</title>
        <authorList>
            <person name="Goeker M."/>
        </authorList>
    </citation>
    <scope>NUCLEOTIDE SEQUENCE [LARGE SCALE GENOMIC DNA]</scope>
    <source>
        <strain evidence="2 3">DSM 13054</strain>
    </source>
</reference>
<evidence type="ECO:0000313" key="3">
    <source>
        <dbReference type="Proteomes" id="UP000294886"/>
    </source>
</evidence>
<comment type="caution">
    <text evidence="2">The sequence shown here is derived from an EMBL/GenBank/DDBJ whole genome shotgun (WGS) entry which is preliminary data.</text>
</comment>
<dbReference type="GO" id="GO:0002949">
    <property type="term" value="P:tRNA threonylcarbamoyladenosine modification"/>
    <property type="evidence" value="ECO:0007669"/>
    <property type="project" value="InterPro"/>
</dbReference>
<dbReference type="Proteomes" id="UP000294886">
    <property type="component" value="Unassembled WGS sequence"/>
</dbReference>
<name>A0A4R2KBU7_9THEO</name>
<dbReference type="OMA" id="DEVYWGC"/>
<dbReference type="EMBL" id="SLWU01000006">
    <property type="protein sequence ID" value="TCO67639.1"/>
    <property type="molecule type" value="Genomic_DNA"/>
</dbReference>
<accession>A0A4R2KBU7</accession>
<evidence type="ECO:0000313" key="2">
    <source>
        <dbReference type="EMBL" id="TCO67639.1"/>
    </source>
</evidence>
<dbReference type="CDD" id="cd24032">
    <property type="entry name" value="ASKHA_NBD_TsaB"/>
    <property type="match status" value="1"/>
</dbReference>
<dbReference type="NCBIfam" id="TIGR03725">
    <property type="entry name" value="T6A_YeaZ"/>
    <property type="match status" value="1"/>
</dbReference>
<dbReference type="InterPro" id="IPR000905">
    <property type="entry name" value="Gcp-like_dom"/>
</dbReference>
<dbReference type="RefSeq" id="WP_009611185.1">
    <property type="nucleotide sequence ID" value="NZ_JBFNEK010000007.1"/>
</dbReference>